<keyword evidence="4" id="KW-0143">Chaperone</keyword>
<name>A0A0G1GP46_9BACT</name>
<dbReference type="SUPFAM" id="SSF53067">
    <property type="entry name" value="Actin-like ATPase domain"/>
    <property type="match status" value="1"/>
</dbReference>
<dbReference type="InterPro" id="IPR018181">
    <property type="entry name" value="Heat_shock_70_CS"/>
</dbReference>
<dbReference type="Gene3D" id="3.30.420.40">
    <property type="match status" value="1"/>
</dbReference>
<dbReference type="GO" id="GO:0140662">
    <property type="term" value="F:ATP-dependent protein folding chaperone"/>
    <property type="evidence" value="ECO:0007669"/>
    <property type="project" value="InterPro"/>
</dbReference>
<dbReference type="AlphaFoldDB" id="A0A0G1GP46"/>
<dbReference type="InterPro" id="IPR013126">
    <property type="entry name" value="Hsp_70_fam"/>
</dbReference>
<reference evidence="6 7" key="1">
    <citation type="journal article" date="2015" name="Nature">
        <title>rRNA introns, odd ribosomes, and small enigmatic genomes across a large radiation of phyla.</title>
        <authorList>
            <person name="Brown C.T."/>
            <person name="Hug L.A."/>
            <person name="Thomas B.C."/>
            <person name="Sharon I."/>
            <person name="Castelle C.J."/>
            <person name="Singh A."/>
            <person name="Wilkins M.J."/>
            <person name="Williams K.H."/>
            <person name="Banfield J.F."/>
        </authorList>
    </citation>
    <scope>NUCLEOTIDE SEQUENCE [LARGE SCALE GENOMIC DNA]</scope>
</reference>
<dbReference type="PROSITE" id="PS01036">
    <property type="entry name" value="HSP70_3"/>
    <property type="match status" value="1"/>
</dbReference>
<gene>
    <name evidence="6" type="ORF">UW23_C0003G0041</name>
</gene>
<organism evidence="6 7">
    <name type="scientific">Candidatus Collierbacteria bacterium GW2011_GWA1_44_12</name>
    <dbReference type="NCBI Taxonomy" id="1618376"/>
    <lineage>
        <taxon>Bacteria</taxon>
        <taxon>Candidatus Collieribacteriota</taxon>
    </lineage>
</organism>
<feature type="coiled-coil region" evidence="5">
    <location>
        <begin position="54"/>
        <end position="81"/>
    </location>
</feature>
<evidence type="ECO:0000256" key="3">
    <source>
        <dbReference type="ARBA" id="ARBA00022840"/>
    </source>
</evidence>
<sequence length="167" mass="18414">MGGGTFDVSILELGDGVFEVKSTNGDTFLGGDDFDHRIIDYIVAEFKKESGVDLSKDKQALQRIKDSAEKAKIELSSATETEINQPFITQADGQPLHLTMKLTRAKLEELVADLIQKTIEPCKKALSDAKIEKSQLAEVILVGGMTRMPKVQQVVKEFFGKRTQQIG</sequence>
<accession>A0A0G1GP46</accession>
<dbReference type="InterPro" id="IPR043129">
    <property type="entry name" value="ATPase_NBD"/>
</dbReference>
<dbReference type="FunFam" id="3.90.640.10:FF:000003">
    <property type="entry name" value="Molecular chaperone DnaK"/>
    <property type="match status" value="1"/>
</dbReference>
<dbReference type="Proteomes" id="UP000034069">
    <property type="component" value="Unassembled WGS sequence"/>
</dbReference>
<keyword evidence="5" id="KW-0175">Coiled coil</keyword>
<dbReference type="Gene3D" id="3.90.640.10">
    <property type="entry name" value="Actin, Chain A, domain 4"/>
    <property type="match status" value="1"/>
</dbReference>
<keyword evidence="3" id="KW-0067">ATP-binding</keyword>
<comment type="caution">
    <text evidence="6">The sequence shown here is derived from an EMBL/GenBank/DDBJ whole genome shotgun (WGS) entry which is preliminary data.</text>
</comment>
<comment type="similarity">
    <text evidence="1">Belongs to the heat shock protein 70 family.</text>
</comment>
<evidence type="ECO:0000256" key="5">
    <source>
        <dbReference type="SAM" id="Coils"/>
    </source>
</evidence>
<evidence type="ECO:0000313" key="6">
    <source>
        <dbReference type="EMBL" id="KKT36310.1"/>
    </source>
</evidence>
<evidence type="ECO:0000313" key="7">
    <source>
        <dbReference type="Proteomes" id="UP000034069"/>
    </source>
</evidence>
<dbReference type="PATRIC" id="fig|1618376.3.peg.139"/>
<dbReference type="PANTHER" id="PTHR19375">
    <property type="entry name" value="HEAT SHOCK PROTEIN 70KDA"/>
    <property type="match status" value="1"/>
</dbReference>
<keyword evidence="2" id="KW-0547">Nucleotide-binding</keyword>
<evidence type="ECO:0000256" key="2">
    <source>
        <dbReference type="ARBA" id="ARBA00022741"/>
    </source>
</evidence>
<dbReference type="Pfam" id="PF00012">
    <property type="entry name" value="HSP70"/>
    <property type="match status" value="1"/>
</dbReference>
<evidence type="ECO:0000256" key="4">
    <source>
        <dbReference type="ARBA" id="ARBA00023186"/>
    </source>
</evidence>
<dbReference type="EMBL" id="LCHN01000003">
    <property type="protein sequence ID" value="KKT36310.1"/>
    <property type="molecule type" value="Genomic_DNA"/>
</dbReference>
<dbReference type="PRINTS" id="PR00301">
    <property type="entry name" value="HEATSHOCK70"/>
</dbReference>
<proteinExistence type="inferred from homology"/>
<evidence type="ECO:0000256" key="1">
    <source>
        <dbReference type="ARBA" id="ARBA00007381"/>
    </source>
</evidence>
<dbReference type="GO" id="GO:0005524">
    <property type="term" value="F:ATP binding"/>
    <property type="evidence" value="ECO:0007669"/>
    <property type="project" value="UniProtKB-KW"/>
</dbReference>
<protein>
    <submittedName>
        <fullName evidence="6">Chaperone protein DnaK</fullName>
    </submittedName>
</protein>